<dbReference type="PANTHER" id="PTHR11601:SF62">
    <property type="entry name" value="SELENOCYSTEINE LYASE"/>
    <property type="match status" value="1"/>
</dbReference>
<evidence type="ECO:0000256" key="8">
    <source>
        <dbReference type="ARBA" id="ARBA00023239"/>
    </source>
</evidence>
<reference evidence="13" key="2">
    <citation type="submission" date="2025-09" db="UniProtKB">
        <authorList>
            <consortium name="Ensembl"/>
        </authorList>
    </citation>
    <scope>IDENTIFICATION</scope>
</reference>
<comment type="subunit">
    <text evidence="4">Homodimer.</text>
</comment>
<evidence type="ECO:0000256" key="7">
    <source>
        <dbReference type="ARBA" id="ARBA00022898"/>
    </source>
</evidence>
<dbReference type="SUPFAM" id="SSF53383">
    <property type="entry name" value="PLP-dependent transferases"/>
    <property type="match status" value="1"/>
</dbReference>
<proteinExistence type="inferred from homology"/>
<dbReference type="GO" id="GO:0005794">
    <property type="term" value="C:Golgi apparatus"/>
    <property type="evidence" value="ECO:0007669"/>
    <property type="project" value="Ensembl"/>
</dbReference>
<dbReference type="FunFam" id="3.40.640.10:FF:000083">
    <property type="entry name" value="Selenocysteine lyase"/>
    <property type="match status" value="1"/>
</dbReference>
<dbReference type="PANTHER" id="PTHR11601">
    <property type="entry name" value="CYSTEINE DESULFURYLASE FAMILY MEMBER"/>
    <property type="match status" value="1"/>
</dbReference>
<dbReference type="GO" id="GO:0005829">
    <property type="term" value="C:cytosol"/>
    <property type="evidence" value="ECO:0007669"/>
    <property type="project" value="UniProtKB-SubCell"/>
</dbReference>
<evidence type="ECO:0000256" key="9">
    <source>
        <dbReference type="ARBA" id="ARBA00037407"/>
    </source>
</evidence>
<evidence type="ECO:0000256" key="10">
    <source>
        <dbReference type="ARBA" id="ARBA00039054"/>
    </source>
</evidence>
<comment type="function">
    <text evidence="9">Catalyzes the decomposition of L-selenocysteine to L-alanine and elemental selenium.</text>
</comment>
<evidence type="ECO:0000256" key="3">
    <source>
        <dbReference type="ARBA" id="ARBA00009236"/>
    </source>
</evidence>
<comment type="similarity">
    <text evidence="3">Belongs to the class-V pyridoxal-phosphate-dependent aminotransferase family.</text>
</comment>
<dbReference type="GO" id="GO:0009000">
    <property type="term" value="F:selenocysteine lyase activity"/>
    <property type="evidence" value="ECO:0007669"/>
    <property type="project" value="UniProtKB-EC"/>
</dbReference>
<evidence type="ECO:0000256" key="6">
    <source>
        <dbReference type="ARBA" id="ARBA00022679"/>
    </source>
</evidence>
<dbReference type="Gene3D" id="3.90.1150.10">
    <property type="entry name" value="Aspartate Aminotransferase, domain 1"/>
    <property type="match status" value="1"/>
</dbReference>
<keyword evidence="14" id="KW-1185">Reference proteome</keyword>
<dbReference type="InterPro" id="IPR015424">
    <property type="entry name" value="PyrdxlP-dep_Trfase"/>
</dbReference>
<dbReference type="GO" id="GO:0016740">
    <property type="term" value="F:transferase activity"/>
    <property type="evidence" value="ECO:0007669"/>
    <property type="project" value="UniProtKB-KW"/>
</dbReference>
<comment type="cofactor">
    <cofactor evidence="1">
        <name>pyridoxal 5'-phosphate</name>
        <dbReference type="ChEBI" id="CHEBI:597326"/>
    </cofactor>
</comment>
<evidence type="ECO:0000256" key="5">
    <source>
        <dbReference type="ARBA" id="ARBA00022490"/>
    </source>
</evidence>
<evidence type="ECO:0000259" key="12">
    <source>
        <dbReference type="Pfam" id="PF00266"/>
    </source>
</evidence>
<dbReference type="GeneID" id="112119803"/>
<dbReference type="Proteomes" id="UP000472274">
    <property type="component" value="Unplaced"/>
</dbReference>
<keyword evidence="5" id="KW-0963">Cytoplasm</keyword>
<reference evidence="13" key="1">
    <citation type="submission" date="2025-08" db="UniProtKB">
        <authorList>
            <consortium name="Ensembl"/>
        </authorList>
    </citation>
    <scope>IDENTIFICATION</scope>
</reference>
<protein>
    <recommendedName>
        <fullName evidence="11">Selenocysteine lyase</fullName>
        <ecNumber evidence="10">4.4.1.16</ecNumber>
    </recommendedName>
</protein>
<dbReference type="AlphaFoldDB" id="A0A674J2P4"/>
<dbReference type="InParanoid" id="A0A674J2P4"/>
<organism evidence="13 14">
    <name type="scientific">Terrapene triunguis</name>
    <name type="common">Three-toed box turtle</name>
    <dbReference type="NCBI Taxonomy" id="2587831"/>
    <lineage>
        <taxon>Eukaryota</taxon>
        <taxon>Metazoa</taxon>
        <taxon>Chordata</taxon>
        <taxon>Craniata</taxon>
        <taxon>Vertebrata</taxon>
        <taxon>Euteleostomi</taxon>
        <taxon>Archelosauria</taxon>
        <taxon>Testudinata</taxon>
        <taxon>Testudines</taxon>
        <taxon>Cryptodira</taxon>
        <taxon>Durocryptodira</taxon>
        <taxon>Testudinoidea</taxon>
        <taxon>Emydidae</taxon>
        <taxon>Terrapene</taxon>
    </lineage>
</organism>
<accession>A0A674J2P4</accession>
<dbReference type="Ensembl" id="ENSTMTT00000014685.1">
    <property type="protein sequence ID" value="ENSTMTP00000014197.1"/>
    <property type="gene ID" value="ENSTMTG00000010329.1"/>
</dbReference>
<dbReference type="InterPro" id="IPR000192">
    <property type="entry name" value="Aminotrans_V_dom"/>
</dbReference>
<dbReference type="EC" id="4.4.1.16" evidence="10"/>
<keyword evidence="6" id="KW-0808">Transferase</keyword>
<dbReference type="InterPro" id="IPR015421">
    <property type="entry name" value="PyrdxlP-dep_Trfase_major"/>
</dbReference>
<dbReference type="Gene3D" id="1.10.260.50">
    <property type="match status" value="1"/>
</dbReference>
<dbReference type="FunFam" id="3.90.1150.10:FF:000065">
    <property type="entry name" value="Selenocysteine lyase"/>
    <property type="match status" value="1"/>
</dbReference>
<evidence type="ECO:0000313" key="14">
    <source>
        <dbReference type="Proteomes" id="UP000472274"/>
    </source>
</evidence>
<sequence length="503" mass="54748">MTGVNSASSPTCASGGWGRERVITASCGSFYPPLRSARPRLPSAGGADFCRMDGDQVEKMLLTKDGRKIAVDKECDGEENKSVESKVYMDYNATTPMAPEVIQTVTEAMHEAWGNPSSSYTAGRKAKEIINKARESLARMVGGRPQDIIFTSGGTEANNLVIHTALRHFRESQVLGQDGPGEDHKRAAGATPHFITSNVEHDSVRLPLEHLVKEHTAEATFVPVSKITGQVEVDDIIAAIRPTTCLVSIMLANNETGVIMPISELSQRIQILNQNRMALGLPRILMHTDAAQMIGKGRVDGQDLGVDYLTIVGHKFYAPRIGALYVRGPGVTTPLHPMLFGGGQEQNFRPGTENTPMIAGLGKAAELVDKNSEDYEAHMKEVRDYLEERLEASFGKQRLHFNNQFPGAKRLCNTCNFSVWGPGLQGRMVLSHCKTLLASVGAACHSEKGDQPSSILLSCGIPYEVAQNALRLSVGRDTTKEDVDVIVEDLKQSVAQLEQNRVT</sequence>
<feature type="domain" description="Aminotransferase class V" evidence="12">
    <location>
        <begin position="87"/>
        <end position="171"/>
    </location>
</feature>
<evidence type="ECO:0000256" key="4">
    <source>
        <dbReference type="ARBA" id="ARBA00011738"/>
    </source>
</evidence>
<evidence type="ECO:0000256" key="11">
    <source>
        <dbReference type="ARBA" id="ARBA00040554"/>
    </source>
</evidence>
<comment type="subcellular location">
    <subcellularLocation>
        <location evidence="2">Cytoplasm</location>
        <location evidence="2">Cytosol</location>
    </subcellularLocation>
</comment>
<dbReference type="CTD" id="51540"/>
<dbReference type="Gene3D" id="3.40.640.10">
    <property type="entry name" value="Type I PLP-dependent aspartate aminotransferase-like (Major domain)"/>
    <property type="match status" value="1"/>
</dbReference>
<evidence type="ECO:0000256" key="2">
    <source>
        <dbReference type="ARBA" id="ARBA00004514"/>
    </source>
</evidence>
<feature type="domain" description="Aminotransferase class V" evidence="12">
    <location>
        <begin position="190"/>
        <end position="485"/>
    </location>
</feature>
<evidence type="ECO:0000256" key="1">
    <source>
        <dbReference type="ARBA" id="ARBA00001933"/>
    </source>
</evidence>
<evidence type="ECO:0000313" key="13">
    <source>
        <dbReference type="Ensembl" id="ENSTMTP00000014197.1"/>
    </source>
</evidence>
<keyword evidence="7" id="KW-0663">Pyridoxal phosphate</keyword>
<dbReference type="RefSeq" id="XP_024074358.1">
    <property type="nucleotide sequence ID" value="XM_024218590.3"/>
</dbReference>
<name>A0A674J2P4_9SAUR</name>
<keyword evidence="8" id="KW-0456">Lyase</keyword>
<dbReference type="GeneTree" id="ENSGT00940000157773"/>
<dbReference type="Pfam" id="PF00266">
    <property type="entry name" value="Aminotran_5"/>
    <property type="match status" value="2"/>
</dbReference>
<dbReference type="InterPro" id="IPR015422">
    <property type="entry name" value="PyrdxlP-dep_Trfase_small"/>
</dbReference>
<gene>
    <name evidence="13" type="primary">SCLY</name>
</gene>